<accession>A0A381SHR7</accession>
<dbReference type="GO" id="GO:0016787">
    <property type="term" value="F:hydrolase activity"/>
    <property type="evidence" value="ECO:0007669"/>
    <property type="project" value="InterPro"/>
</dbReference>
<proteinExistence type="predicted"/>
<dbReference type="Pfam" id="PF01738">
    <property type="entry name" value="DLH"/>
    <property type="match status" value="1"/>
</dbReference>
<evidence type="ECO:0000259" key="1">
    <source>
        <dbReference type="Pfam" id="PF01738"/>
    </source>
</evidence>
<evidence type="ECO:0000313" key="2">
    <source>
        <dbReference type="EMBL" id="SVA03600.1"/>
    </source>
</evidence>
<dbReference type="PANTHER" id="PTHR46623:SF6">
    <property type="entry name" value="ALPHA_BETA-HYDROLASES SUPERFAMILY PROTEIN"/>
    <property type="match status" value="1"/>
</dbReference>
<dbReference type="EMBL" id="UINC01003128">
    <property type="protein sequence ID" value="SVA03600.1"/>
    <property type="molecule type" value="Genomic_DNA"/>
</dbReference>
<reference evidence="2" key="1">
    <citation type="submission" date="2018-05" db="EMBL/GenBank/DDBJ databases">
        <authorList>
            <person name="Lanie J.A."/>
            <person name="Ng W.-L."/>
            <person name="Kazmierczak K.M."/>
            <person name="Andrzejewski T.M."/>
            <person name="Davidsen T.M."/>
            <person name="Wayne K.J."/>
            <person name="Tettelin H."/>
            <person name="Glass J.I."/>
            <person name="Rusch D."/>
            <person name="Podicherti R."/>
            <person name="Tsui H.-C.T."/>
            <person name="Winkler M.E."/>
        </authorList>
    </citation>
    <scope>NUCLEOTIDE SEQUENCE</scope>
</reference>
<dbReference type="SUPFAM" id="SSF53474">
    <property type="entry name" value="alpha/beta-Hydrolases"/>
    <property type="match status" value="1"/>
</dbReference>
<feature type="domain" description="Dienelactone hydrolase" evidence="1">
    <location>
        <begin position="25"/>
        <end position="248"/>
    </location>
</feature>
<sequence length="251" mass="27499">MYTTEQFEGIIAETITINGTNGDAIHTYFARPMGAGPFPAVVLAHHLPGWDELYREFTRKLAHHGYLAISPDLYCREAHGTPEDVAAAVRAEGGVSDDQVMGDLEAAAKYVLSLPNSNGKVGTFGTCSGGRHVFLAGCRLDCFDAIVECWGGNVIMSDEQLTDKQPVSPNSYTQDLNAPLLGLFGDLDQSPTPDQVNQHEKELKAAGKDIEFHRYPEAGHGFFYFDRPIYHQSSAVDGWDKMLTFLGKNLS</sequence>
<dbReference type="InterPro" id="IPR002925">
    <property type="entry name" value="Dienelactn_hydro"/>
</dbReference>
<gene>
    <name evidence="2" type="ORF">METZ01_LOCUS56454</name>
</gene>
<dbReference type="PANTHER" id="PTHR46623">
    <property type="entry name" value="CARBOXYMETHYLENEBUTENOLIDASE-RELATED"/>
    <property type="match status" value="1"/>
</dbReference>
<protein>
    <recommendedName>
        <fullName evidence="1">Dienelactone hydrolase domain-containing protein</fullName>
    </recommendedName>
</protein>
<dbReference type="Gene3D" id="3.40.50.1820">
    <property type="entry name" value="alpha/beta hydrolase"/>
    <property type="match status" value="1"/>
</dbReference>
<name>A0A381SHR7_9ZZZZ</name>
<dbReference type="InterPro" id="IPR051049">
    <property type="entry name" value="Dienelactone_hydrolase-like"/>
</dbReference>
<organism evidence="2">
    <name type="scientific">marine metagenome</name>
    <dbReference type="NCBI Taxonomy" id="408172"/>
    <lineage>
        <taxon>unclassified sequences</taxon>
        <taxon>metagenomes</taxon>
        <taxon>ecological metagenomes</taxon>
    </lineage>
</organism>
<dbReference type="InterPro" id="IPR029058">
    <property type="entry name" value="AB_hydrolase_fold"/>
</dbReference>
<dbReference type="AlphaFoldDB" id="A0A381SHR7"/>